<accession>A0A161YI55</accession>
<sequence length="120" mass="12542">MGRRAPYSSMIALEAPESGLGLFIVSASISKSRSCGASRAGNHQDSQHLYSAPQPTSNQVGQGGSTAAPAITPGMGRMGPSGSSLRGSLDSARDPLRAGMQGRQTIKLIQLIERARYRTV</sequence>
<comment type="caution">
    <text evidence="2">The sequence shown here is derived from an EMBL/GenBank/DDBJ whole genome shotgun (WGS) entry which is preliminary data.</text>
</comment>
<dbReference type="EMBL" id="LFIV01000057">
    <property type="protein sequence ID" value="KZL72487.1"/>
    <property type="molecule type" value="Genomic_DNA"/>
</dbReference>
<feature type="region of interest" description="Disordered" evidence="1">
    <location>
        <begin position="34"/>
        <end position="98"/>
    </location>
</feature>
<feature type="compositionally biased region" description="Low complexity" evidence="1">
    <location>
        <begin position="73"/>
        <end position="89"/>
    </location>
</feature>
<evidence type="ECO:0000313" key="3">
    <source>
        <dbReference type="Proteomes" id="UP000076552"/>
    </source>
</evidence>
<gene>
    <name evidence="2" type="ORF">CT0861_01337</name>
</gene>
<proteinExistence type="predicted"/>
<organism evidence="2 3">
    <name type="scientific">Colletotrichum tofieldiae</name>
    <dbReference type="NCBI Taxonomy" id="708197"/>
    <lineage>
        <taxon>Eukaryota</taxon>
        <taxon>Fungi</taxon>
        <taxon>Dikarya</taxon>
        <taxon>Ascomycota</taxon>
        <taxon>Pezizomycotina</taxon>
        <taxon>Sordariomycetes</taxon>
        <taxon>Hypocreomycetidae</taxon>
        <taxon>Glomerellales</taxon>
        <taxon>Glomerellaceae</taxon>
        <taxon>Colletotrichum</taxon>
        <taxon>Colletotrichum spaethianum species complex</taxon>
    </lineage>
</organism>
<dbReference type="AlphaFoldDB" id="A0A161YI55"/>
<name>A0A161YI55_9PEZI</name>
<dbReference type="Proteomes" id="UP000076552">
    <property type="component" value="Unassembled WGS sequence"/>
</dbReference>
<evidence type="ECO:0000313" key="2">
    <source>
        <dbReference type="EMBL" id="KZL72487.1"/>
    </source>
</evidence>
<reference evidence="2 3" key="1">
    <citation type="submission" date="2015-06" db="EMBL/GenBank/DDBJ databases">
        <title>Survival trade-offs in plant roots during colonization by closely related pathogenic and mutualistic fungi.</title>
        <authorList>
            <person name="Hacquard S."/>
            <person name="Kracher B."/>
            <person name="Hiruma K."/>
            <person name="Weinman A."/>
            <person name="Muench P."/>
            <person name="Garrido Oter R."/>
            <person name="Ver Loren van Themaat E."/>
            <person name="Dallerey J.-F."/>
            <person name="Damm U."/>
            <person name="Henrissat B."/>
            <person name="Lespinet O."/>
            <person name="Thon M."/>
            <person name="Kemen E."/>
            <person name="McHardy A.C."/>
            <person name="Schulze-Lefert P."/>
            <person name="O'Connell R.J."/>
        </authorList>
    </citation>
    <scope>NUCLEOTIDE SEQUENCE [LARGE SCALE GENOMIC DNA]</scope>
    <source>
        <strain evidence="2 3">0861</strain>
    </source>
</reference>
<protein>
    <submittedName>
        <fullName evidence="2">Uncharacterized protein</fullName>
    </submittedName>
</protein>
<keyword evidence="3" id="KW-1185">Reference proteome</keyword>
<feature type="compositionally biased region" description="Polar residues" evidence="1">
    <location>
        <begin position="34"/>
        <end position="60"/>
    </location>
</feature>
<evidence type="ECO:0000256" key="1">
    <source>
        <dbReference type="SAM" id="MobiDB-lite"/>
    </source>
</evidence>